<dbReference type="RefSeq" id="WP_007573551.1">
    <property type="nucleotide sequence ID" value="NZ_AGUD01000115.1"/>
</dbReference>
<dbReference type="InterPro" id="IPR029045">
    <property type="entry name" value="ClpP/crotonase-like_dom_sf"/>
</dbReference>
<comment type="catalytic activity">
    <reaction evidence="3">
        <text>a (3S)-3-hydroxyacyl-CoA = a (2E)-enoyl-CoA + H2O</text>
        <dbReference type="Rhea" id="RHEA:16105"/>
        <dbReference type="ChEBI" id="CHEBI:15377"/>
        <dbReference type="ChEBI" id="CHEBI:57318"/>
        <dbReference type="ChEBI" id="CHEBI:58856"/>
        <dbReference type="EC" id="4.2.1.17"/>
    </reaction>
</comment>
<evidence type="ECO:0000256" key="4">
    <source>
        <dbReference type="ARBA" id="ARBA00023717"/>
    </source>
</evidence>
<dbReference type="Pfam" id="PF00378">
    <property type="entry name" value="ECH_1"/>
    <property type="match status" value="1"/>
</dbReference>
<protein>
    <submittedName>
        <fullName evidence="5">Enoyl-CoA hydratase</fullName>
        <ecNumber evidence="5">4.2.1.17</ecNumber>
    </submittedName>
</protein>
<dbReference type="SUPFAM" id="SSF52096">
    <property type="entry name" value="ClpP/crotonase"/>
    <property type="match status" value="1"/>
</dbReference>
<evidence type="ECO:0000313" key="6">
    <source>
        <dbReference type="Proteomes" id="UP000005143"/>
    </source>
</evidence>
<proteinExistence type="inferred from homology"/>
<dbReference type="Proteomes" id="UP000005143">
    <property type="component" value="Unassembled WGS sequence"/>
</dbReference>
<gene>
    <name evidence="5" type="ORF">PAI11_17920</name>
</gene>
<dbReference type="EC" id="4.2.1.17" evidence="5"/>
<dbReference type="GO" id="GO:0018812">
    <property type="term" value="F:3-hydroxyacyl-CoA dehydratase activity"/>
    <property type="evidence" value="ECO:0007669"/>
    <property type="project" value="RHEA"/>
</dbReference>
<name>H0E4R1_9ACTN</name>
<comment type="similarity">
    <text evidence="1">Belongs to the enoyl-CoA hydratase/isomerase family.</text>
</comment>
<dbReference type="InterPro" id="IPR001753">
    <property type="entry name" value="Enoyl-CoA_hydra/iso"/>
</dbReference>
<dbReference type="Gene3D" id="3.90.226.10">
    <property type="entry name" value="2-enoyl-CoA Hydratase, Chain A, domain 1"/>
    <property type="match status" value="1"/>
</dbReference>
<accession>H0E4R1</accession>
<dbReference type="OrthoDB" id="153350at2"/>
<dbReference type="EMBL" id="AGUD01000115">
    <property type="protein sequence ID" value="EHN11339.1"/>
    <property type="molecule type" value="Genomic_DNA"/>
</dbReference>
<dbReference type="GO" id="GO:0006635">
    <property type="term" value="P:fatty acid beta-oxidation"/>
    <property type="evidence" value="ECO:0007669"/>
    <property type="project" value="TreeGrafter"/>
</dbReference>
<comment type="caution">
    <text evidence="5">The sequence shown here is derived from an EMBL/GenBank/DDBJ whole genome shotgun (WGS) entry which is preliminary data.</text>
</comment>
<dbReference type="PANTHER" id="PTHR11941:SF54">
    <property type="entry name" value="ENOYL-COA HYDRATASE, MITOCHONDRIAL"/>
    <property type="match status" value="1"/>
</dbReference>
<evidence type="ECO:0000256" key="2">
    <source>
        <dbReference type="ARBA" id="ARBA00023239"/>
    </source>
</evidence>
<evidence type="ECO:0000313" key="5">
    <source>
        <dbReference type="EMBL" id="EHN11339.1"/>
    </source>
</evidence>
<dbReference type="InterPro" id="IPR014748">
    <property type="entry name" value="Enoyl-CoA_hydra_C"/>
</dbReference>
<keyword evidence="2 5" id="KW-0456">Lyase</keyword>
<dbReference type="PANTHER" id="PTHR11941">
    <property type="entry name" value="ENOYL-COA HYDRATASE-RELATED"/>
    <property type="match status" value="1"/>
</dbReference>
<dbReference type="CDD" id="cd06558">
    <property type="entry name" value="crotonase-like"/>
    <property type="match status" value="1"/>
</dbReference>
<evidence type="ECO:0000256" key="1">
    <source>
        <dbReference type="ARBA" id="ARBA00005254"/>
    </source>
</evidence>
<dbReference type="AlphaFoldDB" id="H0E4R1"/>
<keyword evidence="6" id="KW-1185">Reference proteome</keyword>
<comment type="catalytic activity">
    <reaction evidence="4">
        <text>a 4-saturated-(3S)-3-hydroxyacyl-CoA = a (3E)-enoyl-CoA + H2O</text>
        <dbReference type="Rhea" id="RHEA:20724"/>
        <dbReference type="ChEBI" id="CHEBI:15377"/>
        <dbReference type="ChEBI" id="CHEBI:58521"/>
        <dbReference type="ChEBI" id="CHEBI:137480"/>
        <dbReference type="EC" id="4.2.1.17"/>
    </reaction>
</comment>
<dbReference type="FunFam" id="1.10.12.10:FF:000001">
    <property type="entry name" value="Probable enoyl-CoA hydratase, mitochondrial"/>
    <property type="match status" value="1"/>
</dbReference>
<evidence type="ECO:0000256" key="3">
    <source>
        <dbReference type="ARBA" id="ARBA00023709"/>
    </source>
</evidence>
<dbReference type="Gene3D" id="1.10.12.10">
    <property type="entry name" value="Lyase 2-enoyl-coa Hydratase, Chain A, domain 2"/>
    <property type="match status" value="1"/>
</dbReference>
<organism evidence="5 6">
    <name type="scientific">Patulibacter medicamentivorans</name>
    <dbReference type="NCBI Taxonomy" id="1097667"/>
    <lineage>
        <taxon>Bacteria</taxon>
        <taxon>Bacillati</taxon>
        <taxon>Actinomycetota</taxon>
        <taxon>Thermoleophilia</taxon>
        <taxon>Solirubrobacterales</taxon>
        <taxon>Patulibacteraceae</taxon>
        <taxon>Patulibacter</taxon>
    </lineage>
</organism>
<sequence length="268" mass="28767">MAETDEQPTPDVPVAYAAAEGVATIALDQPATRNALSDELLDALIAAFERARDDDAVRCVVLTSTHEKVFSAGGNLAGFAADVPLVTKYGAIDRFPRLFRLILDLGKPTICKANGHVLAGALGLALACDLIVAGDQVTFGTPEINVGVFPFMIMAIIYRNVGRKKATELLLLGERISAAEAERIGIVNKVVPAAELDAAVDAWAQKIARSSPLLMSMGKDAISRQMDMPLDDGLDFLRGQLALAFSTEDIQEGVKAFFEKREPQWKGR</sequence>
<reference evidence="5 6" key="1">
    <citation type="journal article" date="2013" name="Biodegradation">
        <title>Quantitative proteomic analysis of ibuprofen-degrading Patulibacter sp. strain I11.</title>
        <authorList>
            <person name="Almeida B."/>
            <person name="Kjeldal H."/>
            <person name="Lolas I."/>
            <person name="Knudsen A.D."/>
            <person name="Carvalho G."/>
            <person name="Nielsen K.L."/>
            <person name="Barreto Crespo M.T."/>
            <person name="Stensballe A."/>
            <person name="Nielsen J.L."/>
        </authorList>
    </citation>
    <scope>NUCLEOTIDE SEQUENCE [LARGE SCALE GENOMIC DNA]</scope>
    <source>
        <strain evidence="5 6">I11</strain>
    </source>
</reference>